<evidence type="ECO:0000313" key="1">
    <source>
        <dbReference type="EMBL" id="ENY87786.1"/>
    </source>
</evidence>
<dbReference type="PATRIC" id="fig|999413.4.peg.251"/>
<keyword evidence="2" id="KW-1185">Reference proteome</keyword>
<dbReference type="HOGENOM" id="CLU_2354800_0_0_9"/>
<protein>
    <submittedName>
        <fullName evidence="1">Uncharacterized protein</fullName>
    </submittedName>
</protein>
<organism evidence="1 2">
    <name type="scientific">[Clostridium] innocuum 2959</name>
    <dbReference type="NCBI Taxonomy" id="999413"/>
    <lineage>
        <taxon>Bacteria</taxon>
        <taxon>Bacillati</taxon>
        <taxon>Bacillota</taxon>
        <taxon>Clostridia</taxon>
        <taxon>Eubacteriales</taxon>
        <taxon>Clostridiaceae</taxon>
        <taxon>Clostridium</taxon>
    </lineage>
</organism>
<proteinExistence type="predicted"/>
<dbReference type="EMBL" id="AGYV01000001">
    <property type="protein sequence ID" value="ENY87786.1"/>
    <property type="molecule type" value="Genomic_DNA"/>
</dbReference>
<name>N9WWG9_CLOIN</name>
<sequence>MTDTMHMSISISEDGEKYDLHQIGNEKAGATAWLVYWATHKESKMENKVIKSALKDVMELPNGIKTPREMAEKLIFKKFDNILDSIIFEEILKGEQ</sequence>
<dbReference type="RefSeq" id="WP_002605940.1">
    <property type="nucleotide sequence ID" value="NZ_KB850943.1"/>
</dbReference>
<reference evidence="1 2" key="1">
    <citation type="submission" date="2013-01" db="EMBL/GenBank/DDBJ databases">
        <title>The Genome Sequence of Clostridium innocuum 2959.</title>
        <authorList>
            <consortium name="The Broad Institute Genome Sequencing Platform"/>
            <person name="Earl A."/>
            <person name="Ward D."/>
            <person name="Feldgarden M."/>
            <person name="Gevers D."/>
            <person name="Courvalin P."/>
            <person name="Lambert T."/>
            <person name="Walker B."/>
            <person name="Young S.K."/>
            <person name="Zeng Q."/>
            <person name="Gargeya S."/>
            <person name="Fitzgerald M."/>
            <person name="Haas B."/>
            <person name="Abouelleil A."/>
            <person name="Alvarado L."/>
            <person name="Arachchi H.M."/>
            <person name="Berlin A.M."/>
            <person name="Chapman S.B."/>
            <person name="Dewar J."/>
            <person name="Goldberg J."/>
            <person name="Griggs A."/>
            <person name="Gujja S."/>
            <person name="Hansen M."/>
            <person name="Howarth C."/>
            <person name="Imamovic A."/>
            <person name="Larimer J."/>
            <person name="McCowan C."/>
            <person name="Murphy C."/>
            <person name="Neiman D."/>
            <person name="Pearson M."/>
            <person name="Priest M."/>
            <person name="Roberts A."/>
            <person name="Saif S."/>
            <person name="Shea T."/>
            <person name="Sisk P."/>
            <person name="Sykes S."/>
            <person name="Wortman J."/>
            <person name="Nusbaum C."/>
            <person name="Birren B."/>
        </authorList>
    </citation>
    <scope>NUCLEOTIDE SEQUENCE [LARGE SCALE GENOMIC DNA]</scope>
    <source>
        <strain evidence="1 2">2959</strain>
    </source>
</reference>
<dbReference type="AlphaFoldDB" id="N9WWG9"/>
<evidence type="ECO:0000313" key="2">
    <source>
        <dbReference type="Proteomes" id="UP000013051"/>
    </source>
</evidence>
<dbReference type="Proteomes" id="UP000013051">
    <property type="component" value="Unassembled WGS sequence"/>
</dbReference>
<accession>N9WWG9</accession>
<comment type="caution">
    <text evidence="1">The sequence shown here is derived from an EMBL/GenBank/DDBJ whole genome shotgun (WGS) entry which is preliminary data.</text>
</comment>
<gene>
    <name evidence="1" type="ORF">HMPREF1094_00237</name>
</gene>